<gene>
    <name evidence="1" type="ORF">acsn021_20190</name>
</gene>
<dbReference type="InterPro" id="IPR015985">
    <property type="entry name" value="TehB-like_dom"/>
</dbReference>
<dbReference type="KEGG" id="acel:acsn021_20190"/>
<dbReference type="SUPFAM" id="SSF53335">
    <property type="entry name" value="S-adenosyl-L-methionine-dependent methyltransferases"/>
    <property type="match status" value="1"/>
</dbReference>
<dbReference type="Proteomes" id="UP000515561">
    <property type="component" value="Chromosome"/>
</dbReference>
<reference evidence="1 2" key="1">
    <citation type="journal article" date="2016" name="Int. J. Syst. Evol. Microbiol.">
        <title>Descriptions of Anaerotaenia torta gen. nov., sp. nov. and Anaerocolumna cellulosilytica gen. nov., sp. nov. isolated from a methanogenic reactor of cattle waste.</title>
        <authorList>
            <person name="Uek A."/>
            <person name="Ohtaki Y."/>
            <person name="Kaku N."/>
            <person name="Ueki K."/>
        </authorList>
    </citation>
    <scope>NUCLEOTIDE SEQUENCE [LARGE SCALE GENOMIC DNA]</scope>
    <source>
        <strain evidence="1 2">SN021</strain>
    </source>
</reference>
<evidence type="ECO:0000313" key="1">
    <source>
        <dbReference type="EMBL" id="BCJ94450.1"/>
    </source>
</evidence>
<accession>A0A6S6R4V8</accession>
<proteinExistence type="predicted"/>
<dbReference type="CDD" id="cd02440">
    <property type="entry name" value="AdoMet_MTases"/>
    <property type="match status" value="1"/>
</dbReference>
<dbReference type="InterPro" id="IPR029063">
    <property type="entry name" value="SAM-dependent_MTases_sf"/>
</dbReference>
<organism evidence="1 2">
    <name type="scientific">Anaerocolumna cellulosilytica</name>
    <dbReference type="NCBI Taxonomy" id="433286"/>
    <lineage>
        <taxon>Bacteria</taxon>
        <taxon>Bacillati</taxon>
        <taxon>Bacillota</taxon>
        <taxon>Clostridia</taxon>
        <taxon>Lachnospirales</taxon>
        <taxon>Lachnospiraceae</taxon>
        <taxon>Anaerocolumna</taxon>
    </lineage>
</organism>
<sequence length="187" mass="21998">MNYMGDSAWWNKRFQNRELNIIHHEKYLEEDIKKFPKEGKILDIACGDGRNSIYLARLGYVVHAIDFSEEALTRLNYFSTIENLDIKATLVDLSINDIFVSFDKYEAIIINHYKLNSQLYKSLMNHINEGGILWVNGFREVPKSNPNITETDILSETDFITLDNYMLESKILYESGSSKFCRYMWRK</sequence>
<evidence type="ECO:0000313" key="2">
    <source>
        <dbReference type="Proteomes" id="UP000515561"/>
    </source>
</evidence>
<protein>
    <submittedName>
        <fullName evidence="1">Uncharacterized protein</fullName>
    </submittedName>
</protein>
<dbReference type="RefSeq" id="WP_184093316.1">
    <property type="nucleotide sequence ID" value="NZ_AP023367.1"/>
</dbReference>
<dbReference type="AlphaFoldDB" id="A0A6S6R4V8"/>
<keyword evidence="2" id="KW-1185">Reference proteome</keyword>
<dbReference type="EMBL" id="AP023367">
    <property type="protein sequence ID" value="BCJ94450.1"/>
    <property type="molecule type" value="Genomic_DNA"/>
</dbReference>
<name>A0A6S6R4V8_9FIRM</name>
<dbReference type="Pfam" id="PF03848">
    <property type="entry name" value="TehB"/>
    <property type="match status" value="1"/>
</dbReference>
<dbReference type="Gene3D" id="3.40.50.150">
    <property type="entry name" value="Vaccinia Virus protein VP39"/>
    <property type="match status" value="1"/>
</dbReference>